<feature type="transmembrane region" description="Helical" evidence="7">
    <location>
        <begin position="380"/>
        <end position="402"/>
    </location>
</feature>
<dbReference type="PANTHER" id="PTHR47143:SF4">
    <property type="entry name" value="TRANSIENT RECEPTOR POTENTIAL CATION CHANNEL PROTEIN PAINLESS"/>
    <property type="match status" value="1"/>
</dbReference>
<keyword evidence="3" id="KW-0040">ANK repeat</keyword>
<feature type="transmembrane region" description="Helical" evidence="7">
    <location>
        <begin position="498"/>
        <end position="520"/>
    </location>
</feature>
<evidence type="ECO:0000256" key="6">
    <source>
        <dbReference type="SAM" id="MobiDB-lite"/>
    </source>
</evidence>
<gene>
    <name evidence="8" type="primary">CSON003149</name>
</gene>
<keyword evidence="7" id="KW-0812">Transmembrane</keyword>
<feature type="transmembrane region" description="Helical" evidence="7">
    <location>
        <begin position="577"/>
        <end position="600"/>
    </location>
</feature>
<dbReference type="EMBL" id="UFQT01001556">
    <property type="protein sequence ID" value="SSX31002.1"/>
    <property type="molecule type" value="Genomic_DNA"/>
</dbReference>
<feature type="transmembrane region" description="Helical" evidence="7">
    <location>
        <begin position="433"/>
        <end position="453"/>
    </location>
</feature>
<feature type="transmembrane region" description="Helical" evidence="7">
    <location>
        <begin position="409"/>
        <end position="427"/>
    </location>
</feature>
<feature type="transmembrane region" description="Helical" evidence="7">
    <location>
        <begin position="465"/>
        <end position="486"/>
    </location>
</feature>
<dbReference type="InterPro" id="IPR052076">
    <property type="entry name" value="TRP_cation_channel"/>
</dbReference>
<accession>A0A336MKR5</accession>
<name>A0A336MKR5_CULSO</name>
<feature type="compositionally biased region" description="Polar residues" evidence="6">
    <location>
        <begin position="783"/>
        <end position="795"/>
    </location>
</feature>
<dbReference type="GO" id="GO:1902495">
    <property type="term" value="C:transmembrane transporter complex"/>
    <property type="evidence" value="ECO:0007669"/>
    <property type="project" value="TreeGrafter"/>
</dbReference>
<reference evidence="8" key="1">
    <citation type="submission" date="2018-07" db="EMBL/GenBank/DDBJ databases">
        <authorList>
            <person name="Quirk P.G."/>
            <person name="Krulwich T.A."/>
        </authorList>
    </citation>
    <scope>NUCLEOTIDE SEQUENCE</scope>
</reference>
<evidence type="ECO:0000256" key="4">
    <source>
        <dbReference type="ARBA" id="ARBA00023065"/>
    </source>
</evidence>
<feature type="compositionally biased region" description="Basic and acidic residues" evidence="6">
    <location>
        <begin position="720"/>
        <end position="735"/>
    </location>
</feature>
<keyword evidence="5" id="KW-0407">Ion channel</keyword>
<dbReference type="GO" id="GO:0034220">
    <property type="term" value="P:monoatomic ion transmembrane transport"/>
    <property type="evidence" value="ECO:0007669"/>
    <property type="project" value="UniProtKB-KW"/>
</dbReference>
<dbReference type="AlphaFoldDB" id="A0A336MKR5"/>
<organism evidence="8">
    <name type="scientific">Culicoides sonorensis</name>
    <name type="common">Biting midge</name>
    <dbReference type="NCBI Taxonomy" id="179676"/>
    <lineage>
        <taxon>Eukaryota</taxon>
        <taxon>Metazoa</taxon>
        <taxon>Ecdysozoa</taxon>
        <taxon>Arthropoda</taxon>
        <taxon>Hexapoda</taxon>
        <taxon>Insecta</taxon>
        <taxon>Pterygota</taxon>
        <taxon>Neoptera</taxon>
        <taxon>Endopterygota</taxon>
        <taxon>Diptera</taxon>
        <taxon>Nematocera</taxon>
        <taxon>Chironomoidea</taxon>
        <taxon>Ceratopogonidae</taxon>
        <taxon>Ceratopogoninae</taxon>
        <taxon>Culicoides</taxon>
        <taxon>Monoculicoides</taxon>
    </lineage>
</organism>
<keyword evidence="2" id="KW-0677">Repeat</keyword>
<keyword evidence="4" id="KW-0406">Ion transport</keyword>
<evidence type="ECO:0000256" key="5">
    <source>
        <dbReference type="ARBA" id="ARBA00023303"/>
    </source>
</evidence>
<keyword evidence="1" id="KW-0813">Transport</keyword>
<sequence length="807" mass="95587">MRRQETSKIDIEGAFKPLFSNQLSNMSDKYLSMLDEDQEKILDHFRTQANIINKRFPKNSPLTVIENELMELFNKFLYAWPDEIWKKYDKKRQNLIENFYYALAYADFKFTVDEIQYLIEVWKICKSSDNQHYNNDDFISSIVAYKELKQHLIIKKFGINRNRNSLDKNIEKINSNGYALESLLNTFLHRKAYEVIKMFYLVYEKQKTYISFKAECTYKKILERVALDLATGTIEKEEKQIEFLHFLLDHPKVGKNYITRTATFKELQRLGAKRVIEIILNKRPFMGALDEKGDLVMADINKQQFTRFFNSLVNPQSNDRRIIEMDLSCFFPSEEFLDEYPEYNEMKFFYHLADKKDLRQLLVHPVIETLINLKFKKLSIFNWDLILWRIVVLFLVLFNYLLPHNVTKTLSWTMFTVLLLSELYAYFESPSRIRIFVLGVLNITTLTFLFLFLYKDCIINECPNITGFGALLLALNITFILCYFSHHVSLYVFMLFSVARNAFKFIAAISIMLLGFAYCLSKNFGEMEGFEYIQEDEYNNPISPNITHLEKTIFKTFLMLTGELEARDIPYLHLMSYAVFLVFVFFVPIVSINLLSGLAVGDVQQIISNARLWRLTTITMFLYWYEKGLAKRTSVKIYLESIKTHYQSLRYFVQNIKIKNLLNSMKISEYDISRNKFLYEDFTKNTKLVFDLGSKRIKIQDQVITRISSHTARNTAETIQDEKTRKRKNREEKNEIRDKEIAKKVAQQILDRMNRIEKKVDKLGELEKKFKQISNHIVYLHQTSPSNSRNSQLNVKSDLKHVRRKSL</sequence>
<keyword evidence="7" id="KW-1133">Transmembrane helix</keyword>
<evidence type="ECO:0000256" key="2">
    <source>
        <dbReference type="ARBA" id="ARBA00022737"/>
    </source>
</evidence>
<feature type="region of interest" description="Disordered" evidence="6">
    <location>
        <begin position="714"/>
        <end position="735"/>
    </location>
</feature>
<keyword evidence="7" id="KW-0472">Membrane</keyword>
<evidence type="ECO:0000256" key="3">
    <source>
        <dbReference type="ARBA" id="ARBA00023043"/>
    </source>
</evidence>
<protein>
    <submittedName>
        <fullName evidence="8">CSON003149 protein</fullName>
    </submittedName>
</protein>
<evidence type="ECO:0000256" key="1">
    <source>
        <dbReference type="ARBA" id="ARBA00022448"/>
    </source>
</evidence>
<dbReference type="GO" id="GO:0022857">
    <property type="term" value="F:transmembrane transporter activity"/>
    <property type="evidence" value="ECO:0007669"/>
    <property type="project" value="TreeGrafter"/>
</dbReference>
<proteinExistence type="predicted"/>
<feature type="region of interest" description="Disordered" evidence="6">
    <location>
        <begin position="783"/>
        <end position="807"/>
    </location>
</feature>
<evidence type="ECO:0000256" key="7">
    <source>
        <dbReference type="SAM" id="Phobius"/>
    </source>
</evidence>
<evidence type="ECO:0000313" key="8">
    <source>
        <dbReference type="EMBL" id="SSX31002.1"/>
    </source>
</evidence>
<dbReference type="PANTHER" id="PTHR47143">
    <property type="entry name" value="TRANSIENT RECEPTOR POTENTIAL CATION CHANNEL PROTEIN PAINLESS"/>
    <property type="match status" value="1"/>
</dbReference>
<dbReference type="VEuPathDB" id="VectorBase:CSON003149"/>